<feature type="domain" description="Response regulatory" evidence="2">
    <location>
        <begin position="11"/>
        <end position="136"/>
    </location>
</feature>
<keyword evidence="3" id="KW-0808">Transferase</keyword>
<gene>
    <name evidence="3" type="primary">frzE_1</name>
    <name evidence="3" type="ORF">Mal15_23960</name>
</gene>
<dbReference type="Proteomes" id="UP000321353">
    <property type="component" value="Chromosome"/>
</dbReference>
<dbReference type="KEGG" id="smam:Mal15_23960"/>
<dbReference type="PANTHER" id="PTHR44520:SF2">
    <property type="entry name" value="RESPONSE REGULATOR RCP1"/>
    <property type="match status" value="1"/>
</dbReference>
<reference evidence="3 4" key="1">
    <citation type="submission" date="2019-02" db="EMBL/GenBank/DDBJ databases">
        <title>Planctomycetal bacteria perform biofilm scaping via a novel small molecule.</title>
        <authorList>
            <person name="Jeske O."/>
            <person name="Boedeker C."/>
            <person name="Wiegand S."/>
            <person name="Breitling P."/>
            <person name="Kallscheuer N."/>
            <person name="Jogler M."/>
            <person name="Rohde M."/>
            <person name="Petersen J."/>
            <person name="Medema M.H."/>
            <person name="Surup F."/>
            <person name="Jogler C."/>
        </authorList>
    </citation>
    <scope>NUCLEOTIDE SEQUENCE [LARGE SCALE GENOMIC DNA]</scope>
    <source>
        <strain evidence="3 4">Mal15</strain>
    </source>
</reference>
<evidence type="ECO:0000313" key="4">
    <source>
        <dbReference type="Proteomes" id="UP000321353"/>
    </source>
</evidence>
<dbReference type="EMBL" id="CP036264">
    <property type="protein sequence ID" value="QEF98344.1"/>
    <property type="molecule type" value="Genomic_DNA"/>
</dbReference>
<protein>
    <submittedName>
        <fullName evidence="3">Gliding motility regulatory protein</fullName>
        <ecNumber evidence="3">2.7.13.3</ecNumber>
    </submittedName>
</protein>
<evidence type="ECO:0000313" key="3">
    <source>
        <dbReference type="EMBL" id="QEF98344.1"/>
    </source>
</evidence>
<dbReference type="PANTHER" id="PTHR44520">
    <property type="entry name" value="RESPONSE REGULATOR RCP1-RELATED"/>
    <property type="match status" value="1"/>
</dbReference>
<dbReference type="GO" id="GO:0000160">
    <property type="term" value="P:phosphorelay signal transduction system"/>
    <property type="evidence" value="ECO:0007669"/>
    <property type="project" value="InterPro"/>
</dbReference>
<dbReference type="RefSeq" id="WP_147867882.1">
    <property type="nucleotide sequence ID" value="NZ_CP036264.1"/>
</dbReference>
<evidence type="ECO:0000256" key="1">
    <source>
        <dbReference type="PROSITE-ProRule" id="PRU00169"/>
    </source>
</evidence>
<organism evidence="3 4">
    <name type="scientific">Stieleria maiorica</name>
    <dbReference type="NCBI Taxonomy" id="2795974"/>
    <lineage>
        <taxon>Bacteria</taxon>
        <taxon>Pseudomonadati</taxon>
        <taxon>Planctomycetota</taxon>
        <taxon>Planctomycetia</taxon>
        <taxon>Pirellulales</taxon>
        <taxon>Pirellulaceae</taxon>
        <taxon>Stieleria</taxon>
    </lineage>
</organism>
<dbReference type="Pfam" id="PF00072">
    <property type="entry name" value="Response_reg"/>
    <property type="match status" value="1"/>
</dbReference>
<feature type="modified residue" description="4-aspartylphosphate" evidence="1">
    <location>
        <position position="68"/>
    </location>
</feature>
<sequence>MSTLHVTNDRDIVLVDDDELEIKLFARFMTLSQLNNPLQSFTSGEEFLSFMNEVDQDKQPVPAIAMIDVRMPVMNGFEVVQAVRANPSFAEIPMVVMFSNSDAPVDEQKARDAGADAYIVKPQGFEGYLQILNMLATGQEIEGESPVTYFK</sequence>
<dbReference type="SUPFAM" id="SSF52172">
    <property type="entry name" value="CheY-like"/>
    <property type="match status" value="1"/>
</dbReference>
<keyword evidence="4" id="KW-1185">Reference proteome</keyword>
<name>A0A5B9MFG3_9BACT</name>
<proteinExistence type="predicted"/>
<dbReference type="GO" id="GO:0004673">
    <property type="term" value="F:protein histidine kinase activity"/>
    <property type="evidence" value="ECO:0007669"/>
    <property type="project" value="UniProtKB-EC"/>
</dbReference>
<dbReference type="InterPro" id="IPR011006">
    <property type="entry name" value="CheY-like_superfamily"/>
</dbReference>
<dbReference type="InterPro" id="IPR001789">
    <property type="entry name" value="Sig_transdc_resp-reg_receiver"/>
</dbReference>
<evidence type="ECO:0000259" key="2">
    <source>
        <dbReference type="PROSITE" id="PS50110"/>
    </source>
</evidence>
<accession>A0A5B9MFG3</accession>
<dbReference type="InterPro" id="IPR052893">
    <property type="entry name" value="TCS_response_regulator"/>
</dbReference>
<dbReference type="EC" id="2.7.13.3" evidence="3"/>
<keyword evidence="1" id="KW-0597">Phosphoprotein</keyword>
<dbReference type="PROSITE" id="PS50110">
    <property type="entry name" value="RESPONSE_REGULATORY"/>
    <property type="match status" value="1"/>
</dbReference>
<dbReference type="AlphaFoldDB" id="A0A5B9MFG3"/>
<dbReference type="Gene3D" id="3.40.50.2300">
    <property type="match status" value="1"/>
</dbReference>
<dbReference type="SMART" id="SM00448">
    <property type="entry name" value="REC"/>
    <property type="match status" value="1"/>
</dbReference>